<evidence type="ECO:0000313" key="2">
    <source>
        <dbReference type="EMBL" id="JAI07039.1"/>
    </source>
</evidence>
<name>A0A0E9XZC5_ANGAN</name>
<keyword evidence="1" id="KW-0472">Membrane</keyword>
<sequence length="97" mass="10916">MSSHSFPETTGMGQEVVHGLSHLVLWAMMAVSTFWILSRRLSRTFWRILMLDGNVVSMVSFTKACCPSRSLVYCPTTLVLSSLTRCLSLRAFERPST</sequence>
<reference evidence="2" key="2">
    <citation type="journal article" date="2015" name="Fish Shellfish Immunol.">
        <title>Early steps in the European eel (Anguilla anguilla)-Vibrio vulnificus interaction in the gills: Role of the RtxA13 toxin.</title>
        <authorList>
            <person name="Callol A."/>
            <person name="Pajuelo D."/>
            <person name="Ebbesson L."/>
            <person name="Teles M."/>
            <person name="MacKenzie S."/>
            <person name="Amaro C."/>
        </authorList>
    </citation>
    <scope>NUCLEOTIDE SEQUENCE</scope>
</reference>
<dbReference type="AlphaFoldDB" id="A0A0E9XZC5"/>
<protein>
    <submittedName>
        <fullName evidence="2">Uncharacterized protein</fullName>
    </submittedName>
</protein>
<proteinExistence type="predicted"/>
<feature type="transmembrane region" description="Helical" evidence="1">
    <location>
        <begin position="20"/>
        <end position="37"/>
    </location>
</feature>
<reference evidence="2" key="1">
    <citation type="submission" date="2014-11" db="EMBL/GenBank/DDBJ databases">
        <authorList>
            <person name="Amaro Gonzalez C."/>
        </authorList>
    </citation>
    <scope>NUCLEOTIDE SEQUENCE</scope>
</reference>
<accession>A0A0E9XZC5</accession>
<organism evidence="2">
    <name type="scientific">Anguilla anguilla</name>
    <name type="common">European freshwater eel</name>
    <name type="synonym">Muraena anguilla</name>
    <dbReference type="NCBI Taxonomy" id="7936"/>
    <lineage>
        <taxon>Eukaryota</taxon>
        <taxon>Metazoa</taxon>
        <taxon>Chordata</taxon>
        <taxon>Craniata</taxon>
        <taxon>Vertebrata</taxon>
        <taxon>Euteleostomi</taxon>
        <taxon>Actinopterygii</taxon>
        <taxon>Neopterygii</taxon>
        <taxon>Teleostei</taxon>
        <taxon>Anguilliformes</taxon>
        <taxon>Anguillidae</taxon>
        <taxon>Anguilla</taxon>
    </lineage>
</organism>
<dbReference type="EMBL" id="GBXM01001539">
    <property type="protein sequence ID" value="JAI07039.1"/>
    <property type="molecule type" value="Transcribed_RNA"/>
</dbReference>
<evidence type="ECO:0000256" key="1">
    <source>
        <dbReference type="SAM" id="Phobius"/>
    </source>
</evidence>
<keyword evidence="1" id="KW-0812">Transmembrane</keyword>
<keyword evidence="1" id="KW-1133">Transmembrane helix</keyword>